<accession>A0A7S0MZS8</accession>
<feature type="region of interest" description="Disordered" evidence="1">
    <location>
        <begin position="70"/>
        <end position="107"/>
    </location>
</feature>
<evidence type="ECO:0000256" key="1">
    <source>
        <dbReference type="SAM" id="MobiDB-lite"/>
    </source>
</evidence>
<organism evidence="2">
    <name type="scientific">Cryptomonas curvata</name>
    <dbReference type="NCBI Taxonomy" id="233186"/>
    <lineage>
        <taxon>Eukaryota</taxon>
        <taxon>Cryptophyceae</taxon>
        <taxon>Cryptomonadales</taxon>
        <taxon>Cryptomonadaceae</taxon>
        <taxon>Cryptomonas</taxon>
    </lineage>
</organism>
<dbReference type="EMBL" id="HBEZ01051836">
    <property type="protein sequence ID" value="CAD8653902.1"/>
    <property type="molecule type" value="Transcribed_RNA"/>
</dbReference>
<reference evidence="2" key="1">
    <citation type="submission" date="2021-01" db="EMBL/GenBank/DDBJ databases">
        <authorList>
            <person name="Corre E."/>
            <person name="Pelletier E."/>
            <person name="Niang G."/>
            <person name="Scheremetjew M."/>
            <person name="Finn R."/>
            <person name="Kale V."/>
            <person name="Holt S."/>
            <person name="Cochrane G."/>
            <person name="Meng A."/>
            <person name="Brown T."/>
            <person name="Cohen L."/>
        </authorList>
    </citation>
    <scope>NUCLEOTIDE SEQUENCE</scope>
    <source>
        <strain evidence="2">CCAP979/52</strain>
    </source>
</reference>
<feature type="compositionally biased region" description="Pro residues" evidence="1">
    <location>
        <begin position="76"/>
        <end position="98"/>
    </location>
</feature>
<protein>
    <submittedName>
        <fullName evidence="2">Uncharacterized protein</fullName>
    </submittedName>
</protein>
<sequence>MDNKVGRQNQQVDSEGLVQFHRILPCLDASDVDFAKLQPIGVFPEVAKYRSPDYATTNMLISQLWPAPKPATFFQPHPPPAAARPPPAPSASLPPPHGKTPKRRLSS</sequence>
<dbReference type="AlphaFoldDB" id="A0A7S0MZS8"/>
<name>A0A7S0MZS8_9CRYP</name>
<evidence type="ECO:0000313" key="2">
    <source>
        <dbReference type="EMBL" id="CAD8653902.1"/>
    </source>
</evidence>
<gene>
    <name evidence="2" type="ORF">CCUR1050_LOCUS28406</name>
</gene>
<proteinExistence type="predicted"/>